<name>A0A0F9P272_9ZZZZ</name>
<dbReference type="EMBL" id="LAZR01003423">
    <property type="protein sequence ID" value="KKN18472.1"/>
    <property type="molecule type" value="Genomic_DNA"/>
</dbReference>
<reference evidence="2" key="1">
    <citation type="journal article" date="2015" name="Nature">
        <title>Complex archaea that bridge the gap between prokaryotes and eukaryotes.</title>
        <authorList>
            <person name="Spang A."/>
            <person name="Saw J.H."/>
            <person name="Jorgensen S.L."/>
            <person name="Zaremba-Niedzwiedzka K."/>
            <person name="Martijn J."/>
            <person name="Lind A.E."/>
            <person name="van Eijk R."/>
            <person name="Schleper C."/>
            <person name="Guy L."/>
            <person name="Ettema T.J."/>
        </authorList>
    </citation>
    <scope>NUCLEOTIDE SEQUENCE</scope>
</reference>
<protein>
    <submittedName>
        <fullName evidence="2">Uncharacterized protein</fullName>
    </submittedName>
</protein>
<accession>A0A0F9P272</accession>
<feature type="region of interest" description="Disordered" evidence="1">
    <location>
        <begin position="1"/>
        <end position="23"/>
    </location>
</feature>
<gene>
    <name evidence="2" type="ORF">LCGC14_0955300</name>
</gene>
<organism evidence="2">
    <name type="scientific">marine sediment metagenome</name>
    <dbReference type="NCBI Taxonomy" id="412755"/>
    <lineage>
        <taxon>unclassified sequences</taxon>
        <taxon>metagenomes</taxon>
        <taxon>ecological metagenomes</taxon>
    </lineage>
</organism>
<evidence type="ECO:0000313" key="2">
    <source>
        <dbReference type="EMBL" id="KKN18472.1"/>
    </source>
</evidence>
<dbReference type="AlphaFoldDB" id="A0A0F9P272"/>
<comment type="caution">
    <text evidence="2">The sequence shown here is derived from an EMBL/GenBank/DDBJ whole genome shotgun (WGS) entry which is preliminary data.</text>
</comment>
<evidence type="ECO:0000256" key="1">
    <source>
        <dbReference type="SAM" id="MobiDB-lite"/>
    </source>
</evidence>
<proteinExistence type="predicted"/>
<sequence>MRDQRLPRPHQYQRSPLPFTAMETGGAHGPIAQLVVGADDFLVAKAAGNTPEGRRENAAYLARAGNAYEVMLLALRVAKVALTQNEPDEADATLIDRAIFYALLDPTDLPDGADEQCWSCSGDPIDGHFAMSVGRVMCPHHPNLPVTG</sequence>